<comment type="caution">
    <text evidence="2">The sequence shown here is derived from an EMBL/GenBank/DDBJ whole genome shotgun (WGS) entry which is preliminary data.</text>
</comment>
<keyword evidence="3" id="KW-1185">Reference proteome</keyword>
<proteinExistence type="predicted"/>
<sequence length="479" mass="49024">MMTRVFWMFGSVAVAMVGMVGDASALPDREWGTYYGGTGSEIAEDVAFDSWNYMVVAGYTTSTAGMTTSGAFDTVFNGAIDGFVSLWDQTSDRIWSTYYGGPGEDHFRKVVVNGDDEIYAVGSTKSSSGIATTGAHQTALSGTVDVMLVKFDDAGDPLWATYFGGPGDEESANPDQSVCVGSDGSVYIVGATTSTSQIATTGAHQTSRSGTTDAFIAKFRGDGDLAWATYYGGTDGQTFATGCAVDSAGNVLVGGFTWATNGIASGGHDNSYNGGASDGFVVKFNANGVRQWGTYYGGSNNDQIFDVALAPSDNLVVAGVTESTNFIATSGTHDITHNGDGDGFIAKFNASGVRQWGTFFGSSGYESLYSVDVSFAGTIYLAGTGVGAGLATSGGWDSTVGGSEGLFASFSAAGALLYASYNGGTAWDGAYGVASNSSGVAAVVGGTASNANIATTGAFDTALTGSYDAFITLVRLYFV</sequence>
<gene>
    <name evidence="2" type="ORF">POL58_25440</name>
</gene>
<dbReference type="InterPro" id="IPR052918">
    <property type="entry name" value="Motility_Chemotaxis_Reg"/>
</dbReference>
<evidence type="ECO:0000313" key="3">
    <source>
        <dbReference type="Proteomes" id="UP001217838"/>
    </source>
</evidence>
<protein>
    <submittedName>
        <fullName evidence="2">SBBP repeat-containing protein</fullName>
    </submittedName>
</protein>
<feature type="signal peptide" evidence="1">
    <location>
        <begin position="1"/>
        <end position="25"/>
    </location>
</feature>
<name>A0ABT5BAF9_9BACT</name>
<accession>A0ABT5BAF9</accession>
<keyword evidence="1" id="KW-0732">Signal</keyword>
<dbReference type="EMBL" id="JAQNDN010000013">
    <property type="protein sequence ID" value="MDC0671126.1"/>
    <property type="molecule type" value="Genomic_DNA"/>
</dbReference>
<organism evidence="2 3">
    <name type="scientific">Nannocystis radixulma</name>
    <dbReference type="NCBI Taxonomy" id="2995305"/>
    <lineage>
        <taxon>Bacteria</taxon>
        <taxon>Pseudomonadati</taxon>
        <taxon>Myxococcota</taxon>
        <taxon>Polyangia</taxon>
        <taxon>Nannocystales</taxon>
        <taxon>Nannocystaceae</taxon>
        <taxon>Nannocystis</taxon>
    </lineage>
</organism>
<reference evidence="2 3" key="1">
    <citation type="submission" date="2022-11" db="EMBL/GenBank/DDBJ databases">
        <title>Minimal conservation of predation-associated metabolite biosynthetic gene clusters underscores biosynthetic potential of Myxococcota including descriptions for ten novel species: Archangium lansinium sp. nov., Myxococcus landrumus sp. nov., Nannocystis bai.</title>
        <authorList>
            <person name="Ahearne A."/>
            <person name="Stevens C."/>
            <person name="Dowd S."/>
        </authorList>
    </citation>
    <scope>NUCLEOTIDE SEQUENCE [LARGE SCALE GENOMIC DNA]</scope>
    <source>
        <strain evidence="2 3">NCELM</strain>
    </source>
</reference>
<evidence type="ECO:0000256" key="1">
    <source>
        <dbReference type="SAM" id="SignalP"/>
    </source>
</evidence>
<dbReference type="PANTHER" id="PTHR35580">
    <property type="entry name" value="CELL SURFACE GLYCOPROTEIN (S-LAYER PROTEIN)-LIKE PROTEIN"/>
    <property type="match status" value="1"/>
</dbReference>
<evidence type="ECO:0000313" key="2">
    <source>
        <dbReference type="EMBL" id="MDC0671126.1"/>
    </source>
</evidence>
<dbReference type="Pfam" id="PF06739">
    <property type="entry name" value="SBBP"/>
    <property type="match status" value="1"/>
</dbReference>
<dbReference type="InterPro" id="IPR010620">
    <property type="entry name" value="SBBP_repeat"/>
</dbReference>
<feature type="chain" id="PRO_5045288855" evidence="1">
    <location>
        <begin position="26"/>
        <end position="479"/>
    </location>
</feature>
<dbReference type="Proteomes" id="UP001217838">
    <property type="component" value="Unassembled WGS sequence"/>
</dbReference>
<dbReference type="RefSeq" id="WP_272001190.1">
    <property type="nucleotide sequence ID" value="NZ_JAQNDN010000013.1"/>
</dbReference>
<dbReference type="PANTHER" id="PTHR35580:SF1">
    <property type="entry name" value="PHYTASE-LIKE DOMAIN-CONTAINING PROTEIN"/>
    <property type="match status" value="1"/>
</dbReference>